<protein>
    <submittedName>
        <fullName evidence="2">Uncharacterized protein</fullName>
    </submittedName>
</protein>
<feature type="non-terminal residue" evidence="2">
    <location>
        <position position="80"/>
    </location>
</feature>
<keyword evidence="3" id="KW-1185">Reference proteome</keyword>
<accession>A0A392TH39</accession>
<reference evidence="2 3" key="1">
    <citation type="journal article" date="2018" name="Front. Plant Sci.">
        <title>Red Clover (Trifolium pratense) and Zigzag Clover (T. medium) - A Picture of Genomic Similarities and Differences.</title>
        <authorList>
            <person name="Dluhosova J."/>
            <person name="Istvanek J."/>
            <person name="Nedelnik J."/>
            <person name="Repkova J."/>
        </authorList>
    </citation>
    <scope>NUCLEOTIDE SEQUENCE [LARGE SCALE GENOMIC DNA]</scope>
    <source>
        <strain evidence="3">cv. 10/8</strain>
        <tissue evidence="2">Leaf</tissue>
    </source>
</reference>
<feature type="region of interest" description="Disordered" evidence="1">
    <location>
        <begin position="1"/>
        <end position="21"/>
    </location>
</feature>
<organism evidence="2 3">
    <name type="scientific">Trifolium medium</name>
    <dbReference type="NCBI Taxonomy" id="97028"/>
    <lineage>
        <taxon>Eukaryota</taxon>
        <taxon>Viridiplantae</taxon>
        <taxon>Streptophyta</taxon>
        <taxon>Embryophyta</taxon>
        <taxon>Tracheophyta</taxon>
        <taxon>Spermatophyta</taxon>
        <taxon>Magnoliopsida</taxon>
        <taxon>eudicotyledons</taxon>
        <taxon>Gunneridae</taxon>
        <taxon>Pentapetalae</taxon>
        <taxon>rosids</taxon>
        <taxon>fabids</taxon>
        <taxon>Fabales</taxon>
        <taxon>Fabaceae</taxon>
        <taxon>Papilionoideae</taxon>
        <taxon>50 kb inversion clade</taxon>
        <taxon>NPAAA clade</taxon>
        <taxon>Hologalegina</taxon>
        <taxon>IRL clade</taxon>
        <taxon>Trifolieae</taxon>
        <taxon>Trifolium</taxon>
    </lineage>
</organism>
<dbReference type="AlphaFoldDB" id="A0A392TH39"/>
<proteinExistence type="predicted"/>
<name>A0A392TH39_9FABA</name>
<dbReference type="EMBL" id="LXQA010564785">
    <property type="protein sequence ID" value="MCI59500.1"/>
    <property type="molecule type" value="Genomic_DNA"/>
</dbReference>
<feature type="compositionally biased region" description="Polar residues" evidence="1">
    <location>
        <begin position="39"/>
        <end position="49"/>
    </location>
</feature>
<dbReference type="Proteomes" id="UP000265520">
    <property type="component" value="Unassembled WGS sequence"/>
</dbReference>
<comment type="caution">
    <text evidence="2">The sequence shown here is derived from an EMBL/GenBank/DDBJ whole genome shotgun (WGS) entry which is preliminary data.</text>
</comment>
<feature type="region of interest" description="Disordered" evidence="1">
    <location>
        <begin position="39"/>
        <end position="80"/>
    </location>
</feature>
<evidence type="ECO:0000313" key="2">
    <source>
        <dbReference type="EMBL" id="MCI59500.1"/>
    </source>
</evidence>
<feature type="compositionally biased region" description="Basic and acidic residues" evidence="1">
    <location>
        <begin position="50"/>
        <end position="69"/>
    </location>
</feature>
<evidence type="ECO:0000313" key="3">
    <source>
        <dbReference type="Proteomes" id="UP000265520"/>
    </source>
</evidence>
<evidence type="ECO:0000256" key="1">
    <source>
        <dbReference type="SAM" id="MobiDB-lite"/>
    </source>
</evidence>
<sequence length="80" mass="9138">MDARIDELERRFQESEERNQQRLHETLARMEALIAAMQSRNSGQINSGDPRTRDGSIHGDGDRRFRKVDLPVFNGDDAPG</sequence>